<organism evidence="10 11">
    <name type="scientific">Petromyces alliaceus</name>
    <name type="common">Aspergillus alliaceus</name>
    <dbReference type="NCBI Taxonomy" id="209559"/>
    <lineage>
        <taxon>Eukaryota</taxon>
        <taxon>Fungi</taxon>
        <taxon>Dikarya</taxon>
        <taxon>Ascomycota</taxon>
        <taxon>Pezizomycotina</taxon>
        <taxon>Eurotiomycetes</taxon>
        <taxon>Eurotiomycetidae</taxon>
        <taxon>Eurotiales</taxon>
        <taxon>Aspergillaceae</taxon>
        <taxon>Aspergillus</taxon>
        <taxon>Aspergillus subgen. Circumdati</taxon>
    </lineage>
</organism>
<dbReference type="GO" id="GO:0000278">
    <property type="term" value="P:mitotic cell cycle"/>
    <property type="evidence" value="ECO:0007669"/>
    <property type="project" value="TreeGrafter"/>
</dbReference>
<feature type="domain" description="Gamma tubulin complex component protein N-terminal" evidence="9">
    <location>
        <begin position="30"/>
        <end position="340"/>
    </location>
</feature>
<keyword evidence="11" id="KW-1185">Reference proteome</keyword>
<evidence type="ECO:0000259" key="9">
    <source>
        <dbReference type="Pfam" id="PF17681"/>
    </source>
</evidence>
<comment type="caution">
    <text evidence="10">The sequence shown here is derived from an EMBL/GenBank/DDBJ whole genome shotgun (WGS) entry which is preliminary data.</text>
</comment>
<dbReference type="GO" id="GO:0000922">
    <property type="term" value="C:spindle pole"/>
    <property type="evidence" value="ECO:0007669"/>
    <property type="project" value="InterPro"/>
</dbReference>
<dbReference type="Pfam" id="PF04130">
    <property type="entry name" value="GCP_C_terminal"/>
    <property type="match status" value="1"/>
</dbReference>
<dbReference type="Gene3D" id="1.20.120.1900">
    <property type="entry name" value="Gamma-tubulin complex, C-terminal domain"/>
    <property type="match status" value="1"/>
</dbReference>
<name>A0A8H6A7J4_PETAA</name>
<keyword evidence="5 6" id="KW-0206">Cytoskeleton</keyword>
<evidence type="ECO:0000313" key="10">
    <source>
        <dbReference type="EMBL" id="KAF5862000.1"/>
    </source>
</evidence>
<evidence type="ECO:0000256" key="3">
    <source>
        <dbReference type="ARBA" id="ARBA00022490"/>
    </source>
</evidence>
<dbReference type="InterPro" id="IPR040457">
    <property type="entry name" value="GCP_C"/>
</dbReference>
<dbReference type="Pfam" id="PF17681">
    <property type="entry name" value="GCP_N_terminal"/>
    <property type="match status" value="1"/>
</dbReference>
<dbReference type="PANTHER" id="PTHR19302">
    <property type="entry name" value="GAMMA TUBULIN COMPLEX PROTEIN"/>
    <property type="match status" value="1"/>
</dbReference>
<evidence type="ECO:0000256" key="7">
    <source>
        <dbReference type="SAM" id="MobiDB-lite"/>
    </source>
</evidence>
<feature type="compositionally biased region" description="Low complexity" evidence="7">
    <location>
        <begin position="609"/>
        <end position="633"/>
    </location>
</feature>
<dbReference type="GO" id="GO:0051225">
    <property type="term" value="P:spindle assembly"/>
    <property type="evidence" value="ECO:0007669"/>
    <property type="project" value="TreeGrafter"/>
</dbReference>
<dbReference type="GO" id="GO:0051011">
    <property type="term" value="F:microtubule minus-end binding"/>
    <property type="evidence" value="ECO:0007669"/>
    <property type="project" value="TreeGrafter"/>
</dbReference>
<dbReference type="InterPro" id="IPR007259">
    <property type="entry name" value="GCP"/>
</dbReference>
<feature type="region of interest" description="Disordered" evidence="7">
    <location>
        <begin position="607"/>
        <end position="654"/>
    </location>
</feature>
<evidence type="ECO:0000259" key="8">
    <source>
        <dbReference type="Pfam" id="PF04130"/>
    </source>
</evidence>
<evidence type="ECO:0000313" key="11">
    <source>
        <dbReference type="Proteomes" id="UP000541154"/>
    </source>
</evidence>
<evidence type="ECO:0000256" key="5">
    <source>
        <dbReference type="ARBA" id="ARBA00023212"/>
    </source>
</evidence>
<accession>A0A8H6A7J4</accession>
<keyword evidence="3 6" id="KW-0963">Cytoplasm</keyword>
<proteinExistence type="inferred from homology"/>
<dbReference type="InterPro" id="IPR041470">
    <property type="entry name" value="GCP_N"/>
</dbReference>
<dbReference type="Proteomes" id="UP000541154">
    <property type="component" value="Unassembled WGS sequence"/>
</dbReference>
<dbReference type="EMBL" id="SPNV01000084">
    <property type="protein sequence ID" value="KAF5862000.1"/>
    <property type="molecule type" value="Genomic_DNA"/>
</dbReference>
<comment type="similarity">
    <text evidence="2 6">Belongs to the TUBGCP family.</text>
</comment>
<dbReference type="InterPro" id="IPR042241">
    <property type="entry name" value="GCP_C_sf"/>
</dbReference>
<evidence type="ECO:0000256" key="6">
    <source>
        <dbReference type="RuleBase" id="RU363050"/>
    </source>
</evidence>
<dbReference type="GO" id="GO:0007020">
    <property type="term" value="P:microtubule nucleation"/>
    <property type="evidence" value="ECO:0007669"/>
    <property type="project" value="InterPro"/>
</dbReference>
<dbReference type="GO" id="GO:0051321">
    <property type="term" value="P:meiotic cell cycle"/>
    <property type="evidence" value="ECO:0007669"/>
    <property type="project" value="TreeGrafter"/>
</dbReference>
<keyword evidence="4 6" id="KW-0493">Microtubule</keyword>
<feature type="domain" description="Gamma tubulin complex component C-terminal" evidence="8">
    <location>
        <begin position="350"/>
        <end position="726"/>
    </location>
</feature>
<evidence type="ECO:0000256" key="2">
    <source>
        <dbReference type="ARBA" id="ARBA00010337"/>
    </source>
</evidence>
<dbReference type="GO" id="GO:0000930">
    <property type="term" value="C:gamma-tubulin complex"/>
    <property type="evidence" value="ECO:0007669"/>
    <property type="project" value="TreeGrafter"/>
</dbReference>
<comment type="subcellular location">
    <subcellularLocation>
        <location evidence="1 6">Cytoplasm</location>
        <location evidence="1 6">Cytoskeleton</location>
        <location evidence="1 6">Microtubule organizing center</location>
    </subcellularLocation>
</comment>
<dbReference type="GO" id="GO:0005874">
    <property type="term" value="C:microtubule"/>
    <property type="evidence" value="ECO:0007669"/>
    <property type="project" value="UniProtKB-KW"/>
</dbReference>
<sequence>MCRYELLGRGLLYWQRKRSSVDKDTALRMLHEILLSLSGQPSQLFDTHSEQDAVSEDAFPLLSPPEKALLTSLARLSRLHAKLRAHTALISSSHHSVICRAVSTAISTQHLGGFQRKVLEVEKAILVEDSGYVGGYGIVPLSTIVGEFSPWTRRLEWLWEVARFILPDRRKGNSQCCTGAALIDYLRAESQTGYVDIGEMALHLISAAETAWMRQLSTWLLYGNLPVLGKDDFFIQAENTVEGTRSATVADFVLRTDLQPKFVSSDTALSILFIGKTLNLLRAKRSPSTTDSPTGLLTSSVTIHGEHIEHFATLKSPISTSKLSNTINSIRLSLSQSTLSKLLPLPKILEILTVLHDFLLLRRGEFASALVSHADARLNERHRRPGTLALKGKSSEGLQGLAIKEGDVANALSQAWAELYSLQNEEDPVDDELDLARDLLRLSMNDKRNGHSVAATPSAAGLEHIAKISEIPFDDLLFPAPTVLSAQVQPPLDLFLSASDIFIYSKIHSYLLGIRRAQLHLGDLWKHTFLRKSHPSPWGPPRSNSAFGQDKLRMGRQRDNARISQMRPVWATCSASLFVLSEVGSFFQGEVINGSWQHFREWIGGAPASSTNSRPGTSSSSSKSKHSYNSMVSEETPGAGSDRFSQGPRTPLDPETLTVAHRRYLFTLVQALFLTDRPFTKALRFLLMSVDHFIALVVRLESIQRNMDLETDEGVVDALIDYAGEEREVWQALGAARGEVETGIRVLVARLKDIDDSRSGEGRTMFDVSKSPREKWPMYQQNGTGTETNMGHYVPRKAAGVDRLLMKLDFGNANGSLRPGTVQVSGGFGNY</sequence>
<dbReference type="GO" id="GO:0031122">
    <property type="term" value="P:cytoplasmic microtubule organization"/>
    <property type="evidence" value="ECO:0007669"/>
    <property type="project" value="TreeGrafter"/>
</dbReference>
<evidence type="ECO:0000256" key="4">
    <source>
        <dbReference type="ARBA" id="ARBA00022701"/>
    </source>
</evidence>
<gene>
    <name evidence="10" type="ORF">ETB97_012235</name>
</gene>
<dbReference type="AlphaFoldDB" id="A0A8H6A7J4"/>
<protein>
    <recommendedName>
        <fullName evidence="6">Spindle pole body component</fullName>
    </recommendedName>
</protein>
<dbReference type="PANTHER" id="PTHR19302:SF27">
    <property type="entry name" value="GAMMA-TUBULIN COMPLEX COMPONENT 4"/>
    <property type="match status" value="1"/>
</dbReference>
<evidence type="ECO:0000256" key="1">
    <source>
        <dbReference type="ARBA" id="ARBA00004267"/>
    </source>
</evidence>
<reference evidence="10 11" key="1">
    <citation type="submission" date="2019-04" db="EMBL/GenBank/DDBJ databases">
        <title>Aspergillus burnettii sp. nov., novel species from soil in southeast Queensland.</title>
        <authorList>
            <person name="Gilchrist C.L.M."/>
            <person name="Pitt J.I."/>
            <person name="Lange L."/>
            <person name="Lacey H.J."/>
            <person name="Vuong D."/>
            <person name="Midgley D.J."/>
            <person name="Greenfield P."/>
            <person name="Bradbury M."/>
            <person name="Lacey E."/>
            <person name="Busk P.K."/>
            <person name="Pilgaard B."/>
            <person name="Chooi Y.H."/>
            <person name="Piggott A.M."/>
        </authorList>
    </citation>
    <scope>NUCLEOTIDE SEQUENCE [LARGE SCALE GENOMIC DNA]</scope>
    <source>
        <strain evidence="10 11">FRR 5400</strain>
    </source>
</reference>
<dbReference type="GO" id="GO:0043015">
    <property type="term" value="F:gamma-tubulin binding"/>
    <property type="evidence" value="ECO:0007669"/>
    <property type="project" value="InterPro"/>
</dbReference>
<dbReference type="GO" id="GO:0044732">
    <property type="term" value="C:mitotic spindle pole body"/>
    <property type="evidence" value="ECO:0007669"/>
    <property type="project" value="TreeGrafter"/>
</dbReference>